<dbReference type="GO" id="GO:0005886">
    <property type="term" value="C:plasma membrane"/>
    <property type="evidence" value="ECO:0007669"/>
    <property type="project" value="UniProtKB-SubCell"/>
</dbReference>
<gene>
    <name evidence="12" type="ORF">ACEWY4_020513</name>
</gene>
<feature type="transmembrane region" description="Helical" evidence="10">
    <location>
        <begin position="307"/>
        <end position="327"/>
    </location>
</feature>
<evidence type="ECO:0000256" key="7">
    <source>
        <dbReference type="ARBA" id="ARBA00023170"/>
    </source>
</evidence>
<dbReference type="EMBL" id="JBHFQA010000017">
    <property type="protein sequence ID" value="KAL2084995.1"/>
    <property type="molecule type" value="Genomic_DNA"/>
</dbReference>
<dbReference type="PRINTS" id="PR00237">
    <property type="entry name" value="GPCRRHODOPSN"/>
</dbReference>
<dbReference type="AlphaFoldDB" id="A0ABD1JCT7"/>
<dbReference type="InterPro" id="IPR017452">
    <property type="entry name" value="GPCR_Rhodpsn_7TM"/>
</dbReference>
<dbReference type="Pfam" id="PF00001">
    <property type="entry name" value="7tm_1"/>
    <property type="match status" value="1"/>
</dbReference>
<evidence type="ECO:0000256" key="3">
    <source>
        <dbReference type="ARBA" id="ARBA00022692"/>
    </source>
</evidence>
<feature type="transmembrane region" description="Helical" evidence="10">
    <location>
        <begin position="93"/>
        <end position="113"/>
    </location>
</feature>
<keyword evidence="8 9" id="KW-0807">Transducer</keyword>
<accession>A0ABD1JCT7</accession>
<evidence type="ECO:0000256" key="4">
    <source>
        <dbReference type="ARBA" id="ARBA00022989"/>
    </source>
</evidence>
<dbReference type="FunFam" id="1.20.1070.10:FF:000026">
    <property type="entry name" value="C-C chemokine receptor type 5"/>
    <property type="match status" value="1"/>
</dbReference>
<dbReference type="InterPro" id="IPR000355">
    <property type="entry name" value="Chemokine_rcpt"/>
</dbReference>
<keyword evidence="2" id="KW-1003">Cell membrane</keyword>
<keyword evidence="13" id="KW-1185">Reference proteome</keyword>
<feature type="domain" description="G-protein coupled receptors family 1 profile" evidence="11">
    <location>
        <begin position="72"/>
        <end position="320"/>
    </location>
</feature>
<keyword evidence="6 10" id="KW-0472">Membrane</keyword>
<evidence type="ECO:0000259" key="11">
    <source>
        <dbReference type="PROSITE" id="PS50262"/>
    </source>
</evidence>
<comment type="similarity">
    <text evidence="9">Belongs to the G-protein coupled receptor 1 family.</text>
</comment>
<sequence>MNSAGNITHDGLPQLGNTTLGYFSTYFSSPLITTEFYDYTDDESGNLCTYPQHSVTFLPMLYSLYFVLGMLGNALVLWVIVMGVRLRSMTDICLFNLSLADLLLVGSLPFLAHQVREQWVFGVAVCKLVLGVYYVGYYSGIYFITLMGIDRYLAIVHAVYALRVRTRTYGILASMVVWIAAILSSFPEVLASKLTNANASDQSMCTRDFQAGEGLPDVAIFKMNILGFVIPLAILLFCYTRILLTLLRGRTAKRQAVRLVVVVMVAFLFCWAPYNVSLFLYGLHNQGFFEDCESSKALALSLQITEVIAYTHCCLNPVLYVFVGVKLRRHLFKLLSKSLCVRCGFLKAYLTAASGGSVYSRTSNTSERSTAV</sequence>
<keyword evidence="5 9" id="KW-0297">G-protein coupled receptor</keyword>
<evidence type="ECO:0000256" key="8">
    <source>
        <dbReference type="ARBA" id="ARBA00023224"/>
    </source>
</evidence>
<dbReference type="InterPro" id="IPR000276">
    <property type="entry name" value="GPCR_Rhodpsn"/>
</dbReference>
<organism evidence="12 13">
    <name type="scientific">Coilia grayii</name>
    <name type="common">Gray's grenadier anchovy</name>
    <dbReference type="NCBI Taxonomy" id="363190"/>
    <lineage>
        <taxon>Eukaryota</taxon>
        <taxon>Metazoa</taxon>
        <taxon>Chordata</taxon>
        <taxon>Craniata</taxon>
        <taxon>Vertebrata</taxon>
        <taxon>Euteleostomi</taxon>
        <taxon>Actinopterygii</taxon>
        <taxon>Neopterygii</taxon>
        <taxon>Teleostei</taxon>
        <taxon>Clupei</taxon>
        <taxon>Clupeiformes</taxon>
        <taxon>Clupeoidei</taxon>
        <taxon>Engraulidae</taxon>
        <taxon>Coilinae</taxon>
        <taxon>Coilia</taxon>
    </lineage>
</organism>
<dbReference type="PROSITE" id="PS50262">
    <property type="entry name" value="G_PROTEIN_RECEP_F1_2"/>
    <property type="match status" value="1"/>
</dbReference>
<dbReference type="PANTHER" id="PTHR10489:SF627">
    <property type="entry name" value="C-C CHEMOKINE RECEPTOR TYPE 8"/>
    <property type="match status" value="1"/>
</dbReference>
<evidence type="ECO:0000256" key="1">
    <source>
        <dbReference type="ARBA" id="ARBA00004651"/>
    </source>
</evidence>
<dbReference type="GO" id="GO:0071345">
    <property type="term" value="P:cellular response to cytokine stimulus"/>
    <property type="evidence" value="ECO:0007669"/>
    <property type="project" value="UniProtKB-ARBA"/>
</dbReference>
<dbReference type="CDD" id="cd14984">
    <property type="entry name" value="7tmA_Chemokine_R"/>
    <property type="match status" value="1"/>
</dbReference>
<comment type="subcellular location">
    <subcellularLocation>
        <location evidence="1">Cell membrane</location>
        <topology evidence="1">Multi-pass membrane protein</topology>
    </subcellularLocation>
</comment>
<feature type="transmembrane region" description="Helical" evidence="10">
    <location>
        <begin position="256"/>
        <end position="274"/>
    </location>
</feature>
<evidence type="ECO:0000256" key="6">
    <source>
        <dbReference type="ARBA" id="ARBA00023136"/>
    </source>
</evidence>
<keyword evidence="3 9" id="KW-0812">Transmembrane</keyword>
<proteinExistence type="inferred from homology"/>
<feature type="transmembrane region" description="Helical" evidence="10">
    <location>
        <begin position="225"/>
        <end position="244"/>
    </location>
</feature>
<dbReference type="PROSITE" id="PS00237">
    <property type="entry name" value="G_PROTEIN_RECEP_F1_1"/>
    <property type="match status" value="1"/>
</dbReference>
<dbReference type="PANTHER" id="PTHR10489">
    <property type="entry name" value="CELL ADHESION MOLECULE"/>
    <property type="match status" value="1"/>
</dbReference>
<evidence type="ECO:0000256" key="9">
    <source>
        <dbReference type="RuleBase" id="RU000688"/>
    </source>
</evidence>
<keyword evidence="7 9" id="KW-0675">Receptor</keyword>
<name>A0ABD1JCT7_9TELE</name>
<feature type="transmembrane region" description="Helical" evidence="10">
    <location>
        <begin position="119"/>
        <end position="147"/>
    </location>
</feature>
<comment type="caution">
    <text evidence="12">The sequence shown here is derived from an EMBL/GenBank/DDBJ whole genome shotgun (WGS) entry which is preliminary data.</text>
</comment>
<evidence type="ECO:0000256" key="5">
    <source>
        <dbReference type="ARBA" id="ARBA00023040"/>
    </source>
</evidence>
<dbReference type="Gene3D" id="1.20.1070.10">
    <property type="entry name" value="Rhodopsin 7-helix transmembrane proteins"/>
    <property type="match status" value="1"/>
</dbReference>
<dbReference type="GO" id="GO:0004930">
    <property type="term" value="F:G protein-coupled receptor activity"/>
    <property type="evidence" value="ECO:0007669"/>
    <property type="project" value="UniProtKB-KW"/>
</dbReference>
<evidence type="ECO:0000313" key="13">
    <source>
        <dbReference type="Proteomes" id="UP001591681"/>
    </source>
</evidence>
<feature type="transmembrane region" description="Helical" evidence="10">
    <location>
        <begin position="60"/>
        <end position="81"/>
    </location>
</feature>
<protein>
    <recommendedName>
        <fullName evidence="11">G-protein coupled receptors family 1 profile domain-containing protein</fullName>
    </recommendedName>
</protein>
<evidence type="ECO:0000256" key="2">
    <source>
        <dbReference type="ARBA" id="ARBA00022475"/>
    </source>
</evidence>
<reference evidence="12 13" key="1">
    <citation type="submission" date="2024-09" db="EMBL/GenBank/DDBJ databases">
        <title>A chromosome-level genome assembly of Gray's grenadier anchovy, Coilia grayii.</title>
        <authorList>
            <person name="Fu Z."/>
        </authorList>
    </citation>
    <scope>NUCLEOTIDE SEQUENCE [LARGE SCALE GENOMIC DNA]</scope>
    <source>
        <strain evidence="12">G4</strain>
        <tissue evidence="12">Muscle</tissue>
    </source>
</reference>
<dbReference type="SUPFAM" id="SSF81321">
    <property type="entry name" value="Family A G protein-coupled receptor-like"/>
    <property type="match status" value="1"/>
</dbReference>
<feature type="transmembrane region" description="Helical" evidence="10">
    <location>
        <begin position="168"/>
        <end position="186"/>
    </location>
</feature>
<keyword evidence="4 10" id="KW-1133">Transmembrane helix</keyword>
<evidence type="ECO:0000313" key="12">
    <source>
        <dbReference type="EMBL" id="KAL2084995.1"/>
    </source>
</evidence>
<evidence type="ECO:0000256" key="10">
    <source>
        <dbReference type="SAM" id="Phobius"/>
    </source>
</evidence>
<dbReference type="Proteomes" id="UP001591681">
    <property type="component" value="Unassembled WGS sequence"/>
</dbReference>
<dbReference type="InterPro" id="IPR050119">
    <property type="entry name" value="CCR1-9-like"/>
</dbReference>
<dbReference type="PRINTS" id="PR00657">
    <property type="entry name" value="CCCHEMOKINER"/>
</dbReference>